<proteinExistence type="predicted"/>
<reference evidence="1 2" key="1">
    <citation type="submission" date="2020-07" db="EMBL/GenBank/DDBJ databases">
        <title>Sequencing the genomes of 1000 actinobacteria strains.</title>
        <authorList>
            <person name="Klenk H.-P."/>
        </authorList>
    </citation>
    <scope>NUCLEOTIDE SEQUENCE [LARGE SCALE GENOMIC DNA]</scope>
    <source>
        <strain evidence="1 2">DSM 24662</strain>
    </source>
</reference>
<protein>
    <recommendedName>
        <fullName evidence="3">Asparagine synthase</fullName>
    </recommendedName>
</protein>
<keyword evidence="2" id="KW-1185">Reference proteome</keyword>
<accession>A0A7Y9KIX1</accession>
<name>A0A7Y9KIX1_9MICO</name>
<sequence length="197" mass="22728">MGRHAEAIAEGVAIANAAARLAIRNHILVETIGNDEPYDPERERKFARETVLSLAAEQQDAAERTHRWRKRAWGKFSESYGTHDYRDRDTRNLRRRERQYAGVAKELRRMADDPEVIDELIEKARDAAWGDVEANLQRRLRVEGAHPELDPDYETMREARMQALRLVDLAKLAAHQRRRREHVSELAEELADGVEGA</sequence>
<evidence type="ECO:0008006" key="3">
    <source>
        <dbReference type="Google" id="ProtNLM"/>
    </source>
</evidence>
<comment type="caution">
    <text evidence="1">The sequence shown here is derived from an EMBL/GenBank/DDBJ whole genome shotgun (WGS) entry which is preliminary data.</text>
</comment>
<organism evidence="1 2">
    <name type="scientific">Microbacterium immunditiarum</name>
    <dbReference type="NCBI Taxonomy" id="337480"/>
    <lineage>
        <taxon>Bacteria</taxon>
        <taxon>Bacillati</taxon>
        <taxon>Actinomycetota</taxon>
        <taxon>Actinomycetes</taxon>
        <taxon>Micrococcales</taxon>
        <taxon>Microbacteriaceae</taxon>
        <taxon>Microbacterium</taxon>
    </lineage>
</organism>
<evidence type="ECO:0000313" key="1">
    <source>
        <dbReference type="EMBL" id="NYE19056.1"/>
    </source>
</evidence>
<evidence type="ECO:0000313" key="2">
    <source>
        <dbReference type="Proteomes" id="UP000576969"/>
    </source>
</evidence>
<dbReference type="Proteomes" id="UP000576969">
    <property type="component" value="Unassembled WGS sequence"/>
</dbReference>
<dbReference type="RefSeq" id="WP_179488142.1">
    <property type="nucleotide sequence ID" value="NZ_JACCBV010000001.1"/>
</dbReference>
<gene>
    <name evidence="1" type="ORF">BJ991_001084</name>
</gene>
<dbReference type="EMBL" id="JACCBV010000001">
    <property type="protein sequence ID" value="NYE19056.1"/>
    <property type="molecule type" value="Genomic_DNA"/>
</dbReference>
<dbReference type="AlphaFoldDB" id="A0A7Y9KIX1"/>